<organism evidence="2 3">
    <name type="scientific">Gandjariella thermophila</name>
    <dbReference type="NCBI Taxonomy" id="1931992"/>
    <lineage>
        <taxon>Bacteria</taxon>
        <taxon>Bacillati</taxon>
        <taxon>Actinomycetota</taxon>
        <taxon>Actinomycetes</taxon>
        <taxon>Pseudonocardiales</taxon>
        <taxon>Pseudonocardiaceae</taxon>
        <taxon>Gandjariella</taxon>
    </lineage>
</organism>
<feature type="region of interest" description="Disordered" evidence="1">
    <location>
        <begin position="87"/>
        <end position="109"/>
    </location>
</feature>
<dbReference type="InterPro" id="IPR022536">
    <property type="entry name" value="EspC"/>
</dbReference>
<comment type="caution">
    <text evidence="2">The sequence shown here is derived from an EMBL/GenBank/DDBJ whole genome shotgun (WGS) entry which is preliminary data.</text>
</comment>
<proteinExistence type="predicted"/>
<dbReference type="OrthoDB" id="3385501at2"/>
<keyword evidence="3" id="KW-1185">Reference proteome</keyword>
<evidence type="ECO:0008006" key="4">
    <source>
        <dbReference type="Google" id="ProtNLM"/>
    </source>
</evidence>
<dbReference type="Pfam" id="PF10824">
    <property type="entry name" value="T7SS_ESX_EspC"/>
    <property type="match status" value="1"/>
</dbReference>
<dbReference type="Proteomes" id="UP000298860">
    <property type="component" value="Unassembled WGS sequence"/>
</dbReference>
<dbReference type="RefSeq" id="WP_137813176.1">
    <property type="nucleotide sequence ID" value="NZ_BJFL01000005.1"/>
</dbReference>
<dbReference type="AlphaFoldDB" id="A0A4D4J4M7"/>
<evidence type="ECO:0000256" key="1">
    <source>
        <dbReference type="SAM" id="MobiDB-lite"/>
    </source>
</evidence>
<evidence type="ECO:0000313" key="3">
    <source>
        <dbReference type="Proteomes" id="UP000298860"/>
    </source>
</evidence>
<protein>
    <recommendedName>
        <fullName evidence="4">ESX-1 secretion-associated protein</fullName>
    </recommendedName>
</protein>
<dbReference type="GO" id="GO:0009306">
    <property type="term" value="P:protein secretion"/>
    <property type="evidence" value="ECO:0007669"/>
    <property type="project" value="InterPro"/>
</dbReference>
<reference evidence="3" key="1">
    <citation type="submission" date="2019-04" db="EMBL/GenBank/DDBJ databases">
        <title>Draft genome sequence of Pseudonocardiaceae bacterium SL3-2-4.</title>
        <authorList>
            <person name="Ningsih F."/>
            <person name="Yokota A."/>
            <person name="Sakai Y."/>
            <person name="Nanatani K."/>
            <person name="Yabe S."/>
            <person name="Oetari A."/>
            <person name="Sjamsuridzal W."/>
        </authorList>
    </citation>
    <scope>NUCLEOTIDE SEQUENCE [LARGE SCALE GENOMIC DNA]</scope>
    <source>
        <strain evidence="3">SL3-2-4</strain>
    </source>
</reference>
<dbReference type="EMBL" id="BJFL01000005">
    <property type="protein sequence ID" value="GDY30060.1"/>
    <property type="molecule type" value="Genomic_DNA"/>
</dbReference>
<evidence type="ECO:0000313" key="2">
    <source>
        <dbReference type="EMBL" id="GDY30060.1"/>
    </source>
</evidence>
<sequence length="109" mass="10801">MAGDGYTVTPADLHTHAGTLDGIAGTLGQAVAAAQQVSVGVEAYGQIAGPLFVPIVLAVSAPGLQALQQAQSAVTAVADGIRKTASHYDTTEQGNTGGFNAIQTPGNGR</sequence>
<accession>A0A4D4J4M7</accession>
<name>A0A4D4J4M7_9PSEU</name>
<gene>
    <name evidence="2" type="ORF">GTS_16930</name>
</gene>